<feature type="transmembrane region" description="Helical" evidence="1">
    <location>
        <begin position="296"/>
        <end position="313"/>
    </location>
</feature>
<name>A0A270BQA0_9PROT</name>
<accession>A0A270BQA0</accession>
<protein>
    <recommendedName>
        <fullName evidence="4">Glycosyltransferase RgtA/B/C/D-like domain-containing protein</fullName>
    </recommendedName>
</protein>
<dbReference type="AlphaFoldDB" id="A0A270BQA0"/>
<keyword evidence="3" id="KW-1185">Reference proteome</keyword>
<feature type="transmembrane region" description="Helical" evidence="1">
    <location>
        <begin position="342"/>
        <end position="359"/>
    </location>
</feature>
<feature type="transmembrane region" description="Helical" evidence="1">
    <location>
        <begin position="28"/>
        <end position="47"/>
    </location>
</feature>
<keyword evidence="1" id="KW-1133">Transmembrane helix</keyword>
<dbReference type="EMBL" id="NDFP01000003">
    <property type="protein sequence ID" value="PAL27185.1"/>
    <property type="molecule type" value="Genomic_DNA"/>
</dbReference>
<dbReference type="RefSeq" id="WP_095351009.1">
    <property type="nucleotide sequence ID" value="NZ_NDFO01000002.1"/>
</dbReference>
<gene>
    <name evidence="2" type="ORF">B9K05_04215</name>
</gene>
<dbReference type="STRING" id="1231343.Absy_006_056"/>
<dbReference type="OrthoDB" id="7226196at2"/>
<feature type="transmembrane region" description="Helical" evidence="1">
    <location>
        <begin position="213"/>
        <end position="233"/>
    </location>
</feature>
<feature type="transmembrane region" description="Helical" evidence="1">
    <location>
        <begin position="263"/>
        <end position="284"/>
    </location>
</feature>
<feature type="transmembrane region" description="Helical" evidence="1">
    <location>
        <begin position="94"/>
        <end position="116"/>
    </location>
</feature>
<organism evidence="2 3">
    <name type="scientific">Acetobacter syzygii</name>
    <dbReference type="NCBI Taxonomy" id="146476"/>
    <lineage>
        <taxon>Bacteria</taxon>
        <taxon>Pseudomonadati</taxon>
        <taxon>Pseudomonadota</taxon>
        <taxon>Alphaproteobacteria</taxon>
        <taxon>Acetobacterales</taxon>
        <taxon>Acetobacteraceae</taxon>
        <taxon>Acetobacter</taxon>
    </lineage>
</organism>
<feature type="transmembrane region" description="Helical" evidence="1">
    <location>
        <begin position="171"/>
        <end position="201"/>
    </location>
</feature>
<evidence type="ECO:0008006" key="4">
    <source>
        <dbReference type="Google" id="ProtNLM"/>
    </source>
</evidence>
<sequence>MPQKKNRAIDIFFSAVLPDRRVPDGYTALKYSTLLILFLYFLSYLIIPFSNGDPAYYTILGRGIIQHHLFPYNYAFDHKPLGVNLFYGLWDWLIPFYSGKFAVLALVLSAAVVCLCRTFGDFSRATAFMLLTVGGAIFNVLSGNSEIVLVTGETVCLTLMFKGIQNNRNSLFFLAGIVAAFTVNINYLSAVCLVAPAALLLFSPGWFRLSRCFLAVAGGLSGLLALFSPYLLAGHGALQTYFSMQHEFLHRYSGSLHERLLCLLWMTFYVLLLSPVLIAWCRRFPLCDQMQNNRKNLILPLWFFSSLPATMLSGHPFEHYFQLCFAPAAIMWAILLRQGVIFSRYALMPFFVVALFFVINNARTNFKTYIHCNRVDYAAISREVGQNKVLSLRAYHSVFYLSNLWPFDIYLFSDHTDIMYGAHAGQHFMEDLQKRPPYVVMRYNACGLHEVEPQVCEWVQQHYKLIYAVNVQQSKPNKFSVALYKLVQPVQVPATPNIVEH</sequence>
<evidence type="ECO:0000256" key="1">
    <source>
        <dbReference type="SAM" id="Phobius"/>
    </source>
</evidence>
<proteinExistence type="predicted"/>
<keyword evidence="1" id="KW-0472">Membrane</keyword>
<keyword evidence="1" id="KW-0812">Transmembrane</keyword>
<evidence type="ECO:0000313" key="2">
    <source>
        <dbReference type="EMBL" id="PAL27185.1"/>
    </source>
</evidence>
<evidence type="ECO:0000313" key="3">
    <source>
        <dbReference type="Proteomes" id="UP000216033"/>
    </source>
</evidence>
<dbReference type="Proteomes" id="UP000216033">
    <property type="component" value="Unassembled WGS sequence"/>
</dbReference>
<comment type="caution">
    <text evidence="2">The sequence shown here is derived from an EMBL/GenBank/DDBJ whole genome shotgun (WGS) entry which is preliminary data.</text>
</comment>
<reference evidence="2 3" key="1">
    <citation type="submission" date="2017-04" db="EMBL/GenBank/DDBJ databases">
        <title>Kefir bacterial isolates.</title>
        <authorList>
            <person name="Kim Y."/>
            <person name="Blasche S."/>
            <person name="Patil K.R."/>
        </authorList>
    </citation>
    <scope>NUCLEOTIDE SEQUENCE [LARGE SCALE GENOMIC DNA]</scope>
    <source>
        <strain evidence="2 3">KR-2</strain>
    </source>
</reference>
<feature type="transmembrane region" description="Helical" evidence="1">
    <location>
        <begin position="128"/>
        <end position="151"/>
    </location>
</feature>